<dbReference type="AlphaFoldDB" id="A0A7W7R314"/>
<evidence type="ECO:0008006" key="3">
    <source>
        <dbReference type="Google" id="ProtNLM"/>
    </source>
</evidence>
<sequence>MRVLLSGVVGSTAYGLARAGSDVDRLGVFAVPTQELHGLQRPAESVVSTAPDRTWHEAAKWCRLALVCNPTAGELVWLPEELYEERTSLGSELIGLRQCFLSAGAVRSAYLGYAGQQFRKLQTRDTAVPETRARAAKHARHLVRLLEQAVGLHETGELRVRLAEPERVRELGERIAERPQAAEPLLAEAERRLDRPGVLPHAPDPRPVEDWLRRVRLANLTQQPCAS</sequence>
<dbReference type="EMBL" id="JACHJV010000001">
    <property type="protein sequence ID" value="MBB4924263.1"/>
    <property type="molecule type" value="Genomic_DNA"/>
</dbReference>
<name>A0A7W7R314_KITKI</name>
<organism evidence="1 2">
    <name type="scientific">Kitasatospora kifunensis</name>
    <name type="common">Streptomyces kifunensis</name>
    <dbReference type="NCBI Taxonomy" id="58351"/>
    <lineage>
        <taxon>Bacteria</taxon>
        <taxon>Bacillati</taxon>
        <taxon>Actinomycetota</taxon>
        <taxon>Actinomycetes</taxon>
        <taxon>Kitasatosporales</taxon>
        <taxon>Streptomycetaceae</taxon>
        <taxon>Kitasatospora</taxon>
    </lineage>
</organism>
<dbReference type="PANTHER" id="PTHR34817">
    <property type="entry name" value="NUCLEOTIDYLTRANSFERASE"/>
    <property type="match status" value="1"/>
</dbReference>
<dbReference type="Proteomes" id="UP000540506">
    <property type="component" value="Unassembled WGS sequence"/>
</dbReference>
<evidence type="ECO:0000313" key="1">
    <source>
        <dbReference type="EMBL" id="MBB4924263.1"/>
    </source>
</evidence>
<proteinExistence type="predicted"/>
<gene>
    <name evidence="1" type="ORF">FHR34_003256</name>
</gene>
<evidence type="ECO:0000313" key="2">
    <source>
        <dbReference type="Proteomes" id="UP000540506"/>
    </source>
</evidence>
<accession>A0A7W7R314</accession>
<dbReference type="Pfam" id="PF10127">
    <property type="entry name" value="RlaP"/>
    <property type="match status" value="1"/>
</dbReference>
<dbReference type="PANTHER" id="PTHR34817:SF2">
    <property type="entry name" value="NUCLEOTIDYLTRANSFERASE"/>
    <property type="match status" value="1"/>
</dbReference>
<reference evidence="1 2" key="1">
    <citation type="submission" date="2020-08" db="EMBL/GenBank/DDBJ databases">
        <title>Sequencing the genomes of 1000 actinobacteria strains.</title>
        <authorList>
            <person name="Klenk H.-P."/>
        </authorList>
    </citation>
    <scope>NUCLEOTIDE SEQUENCE [LARGE SCALE GENOMIC DNA]</scope>
    <source>
        <strain evidence="1 2">DSM 41654</strain>
    </source>
</reference>
<dbReference type="InterPro" id="IPR018775">
    <property type="entry name" value="RlaP"/>
</dbReference>
<keyword evidence="2" id="KW-1185">Reference proteome</keyword>
<dbReference type="RefSeq" id="WP_184936236.1">
    <property type="nucleotide sequence ID" value="NZ_JACHJV010000001.1"/>
</dbReference>
<protein>
    <recommendedName>
        <fullName evidence="3">Nucleotidyltransferase</fullName>
    </recommendedName>
</protein>
<comment type="caution">
    <text evidence="1">The sequence shown here is derived from an EMBL/GenBank/DDBJ whole genome shotgun (WGS) entry which is preliminary data.</text>
</comment>